<dbReference type="HOGENOM" id="CLU_092227_1_1_1"/>
<dbReference type="SUPFAM" id="SSF160369">
    <property type="entry name" value="Ribosomal protein L10-like"/>
    <property type="match status" value="1"/>
</dbReference>
<protein>
    <submittedName>
        <fullName evidence="4">Chloroplast ribosomal protein L10</fullName>
    </submittedName>
</protein>
<dbReference type="OrthoDB" id="360689at2759"/>
<sequence>MHAFVSSVTQCGLEPRAKQGFWGSGSVCISAPRRPSAAARRVLPGLHMGHQTRAQKEAIVQSLREQLRKAEAVVALPLEGLKHQQLERLKSSLPATVHCKVIKNSYFQKAANGVTWLQSTSKEGEDALLAKPLLKLANFWFLAENLDDLPAAIRAYEAVIEELKLEQTNKIRGGVLEGQLYDGDSMARVGKIPTKQELYRDIAIVMRMVPTRLARALKILPTNVARAVRLAKVDVDAAAS</sequence>
<dbReference type="EMBL" id="AP006490">
    <property type="protein sequence ID" value="BAM79816.1"/>
    <property type="molecule type" value="Genomic_DNA"/>
</dbReference>
<evidence type="ECO:0000256" key="2">
    <source>
        <dbReference type="ARBA" id="ARBA00022980"/>
    </source>
</evidence>
<dbReference type="AlphaFoldDB" id="M1UQN2"/>
<evidence type="ECO:0000313" key="4">
    <source>
        <dbReference type="EMBL" id="BAM79816.1"/>
    </source>
</evidence>
<dbReference type="Pfam" id="PF00466">
    <property type="entry name" value="Ribosomal_L10"/>
    <property type="match status" value="1"/>
</dbReference>
<keyword evidence="5" id="KW-1185">Reference proteome</keyword>
<evidence type="ECO:0000313" key="5">
    <source>
        <dbReference type="Proteomes" id="UP000007014"/>
    </source>
</evidence>
<dbReference type="GO" id="GO:1990904">
    <property type="term" value="C:ribonucleoprotein complex"/>
    <property type="evidence" value="ECO:0007669"/>
    <property type="project" value="UniProtKB-KW"/>
</dbReference>
<dbReference type="InterPro" id="IPR043141">
    <property type="entry name" value="Ribosomal_uL10-like_sf"/>
</dbReference>
<evidence type="ECO:0000256" key="1">
    <source>
        <dbReference type="ARBA" id="ARBA00008889"/>
    </source>
</evidence>
<dbReference type="KEGG" id="cme:CYME_CMH286C"/>
<dbReference type="OMA" id="PAAIKPY"/>
<dbReference type="GO" id="GO:0005840">
    <property type="term" value="C:ribosome"/>
    <property type="evidence" value="ECO:0007669"/>
    <property type="project" value="UniProtKB-KW"/>
</dbReference>
<dbReference type="Proteomes" id="UP000007014">
    <property type="component" value="Chromosome 8"/>
</dbReference>
<dbReference type="InterPro" id="IPR001790">
    <property type="entry name" value="Ribosomal_uL10"/>
</dbReference>
<name>M1UQN2_CYAM1</name>
<dbReference type="InterPro" id="IPR047865">
    <property type="entry name" value="Ribosomal_uL10_bac_type"/>
</dbReference>
<comment type="similarity">
    <text evidence="1">Belongs to the universal ribosomal protein uL10 family.</text>
</comment>
<dbReference type="Gramene" id="CMX011CT">
    <property type="protein sequence ID" value="CMX011CT"/>
    <property type="gene ID" value="CMX011C"/>
</dbReference>
<dbReference type="PANTHER" id="PTHR11560">
    <property type="entry name" value="39S RIBOSOMAL PROTEIN L10, MITOCHONDRIAL"/>
    <property type="match status" value="1"/>
</dbReference>
<keyword evidence="3" id="KW-0687">Ribonucleoprotein</keyword>
<organism evidence="4 5">
    <name type="scientific">Cyanidioschyzon merolae (strain NIES-3377 / 10D)</name>
    <name type="common">Unicellular red alga</name>
    <dbReference type="NCBI Taxonomy" id="280699"/>
    <lineage>
        <taxon>Eukaryota</taxon>
        <taxon>Rhodophyta</taxon>
        <taxon>Bangiophyceae</taxon>
        <taxon>Cyanidiales</taxon>
        <taxon>Cyanidiaceae</taxon>
        <taxon>Cyanidioschyzon</taxon>
    </lineage>
</organism>
<gene>
    <name evidence="4" type="ORF">CYME_CMH286C</name>
</gene>
<accession>M1UQN2</accession>
<evidence type="ECO:0000256" key="3">
    <source>
        <dbReference type="ARBA" id="ARBA00023274"/>
    </source>
</evidence>
<dbReference type="RefSeq" id="XP_005536102.1">
    <property type="nucleotide sequence ID" value="XM_005536045.1"/>
</dbReference>
<reference evidence="4 5" key="2">
    <citation type="journal article" date="2007" name="BMC Biol.">
        <title>A 100%-complete sequence reveals unusually simple genomic features in the hot-spring red alga Cyanidioschyzon merolae.</title>
        <authorList>
            <person name="Nozaki H."/>
            <person name="Takano H."/>
            <person name="Misumi O."/>
            <person name="Terasawa K."/>
            <person name="Matsuzaki M."/>
            <person name="Maruyama S."/>
            <person name="Nishida K."/>
            <person name="Yagisawa F."/>
            <person name="Yoshida Y."/>
            <person name="Fujiwara T."/>
            <person name="Takio S."/>
            <person name="Tamura K."/>
            <person name="Chung S.J."/>
            <person name="Nakamura S."/>
            <person name="Kuroiwa H."/>
            <person name="Tanaka K."/>
            <person name="Sato N."/>
            <person name="Kuroiwa T."/>
        </authorList>
    </citation>
    <scope>NUCLEOTIDE SEQUENCE [LARGE SCALE GENOMIC DNA]</scope>
    <source>
        <strain evidence="4 5">10D</strain>
    </source>
</reference>
<dbReference type="STRING" id="280699.M1UQN2"/>
<dbReference type="Gene3D" id="3.30.70.1730">
    <property type="match status" value="1"/>
</dbReference>
<keyword evidence="2 4" id="KW-0689">Ribosomal protein</keyword>
<dbReference type="GeneID" id="16993472"/>
<proteinExistence type="inferred from homology"/>
<reference evidence="4 5" key="1">
    <citation type="journal article" date="2004" name="Nature">
        <title>Genome sequence of the ultrasmall unicellular red alga Cyanidioschyzon merolae 10D.</title>
        <authorList>
            <person name="Matsuzaki M."/>
            <person name="Misumi O."/>
            <person name="Shin-i T."/>
            <person name="Maruyama S."/>
            <person name="Takahara M."/>
            <person name="Miyagishima S."/>
            <person name="Mori T."/>
            <person name="Nishida K."/>
            <person name="Yagisawa F."/>
            <person name="Nishida K."/>
            <person name="Yoshida Y."/>
            <person name="Nishimura Y."/>
            <person name="Nakao S."/>
            <person name="Kobayashi T."/>
            <person name="Momoyama Y."/>
            <person name="Higashiyama T."/>
            <person name="Minoda A."/>
            <person name="Sano M."/>
            <person name="Nomoto H."/>
            <person name="Oishi K."/>
            <person name="Hayashi H."/>
            <person name="Ohta F."/>
            <person name="Nishizaka S."/>
            <person name="Haga S."/>
            <person name="Miura S."/>
            <person name="Morishita T."/>
            <person name="Kabeya Y."/>
            <person name="Terasawa K."/>
            <person name="Suzuki Y."/>
            <person name="Ishii Y."/>
            <person name="Asakawa S."/>
            <person name="Takano H."/>
            <person name="Ohta N."/>
            <person name="Kuroiwa H."/>
            <person name="Tanaka K."/>
            <person name="Shimizu N."/>
            <person name="Sugano S."/>
            <person name="Sato N."/>
            <person name="Nozaki H."/>
            <person name="Ogasawara N."/>
            <person name="Kohara Y."/>
            <person name="Kuroiwa T."/>
        </authorList>
    </citation>
    <scope>NUCLEOTIDE SEQUENCE [LARGE SCALE GENOMIC DNA]</scope>
    <source>
        <strain evidence="4 5">10D</strain>
    </source>
</reference>